<dbReference type="AlphaFoldDB" id="K6C8Z6"/>
<dbReference type="GO" id="GO:0000162">
    <property type="term" value="P:L-tryptophan biosynthetic process"/>
    <property type="evidence" value="ECO:0007669"/>
    <property type="project" value="TreeGrafter"/>
</dbReference>
<dbReference type="InterPro" id="IPR036038">
    <property type="entry name" value="Aminotransferase-like"/>
</dbReference>
<dbReference type="NCBIfam" id="TIGR00553">
    <property type="entry name" value="pabB"/>
    <property type="match status" value="1"/>
</dbReference>
<dbReference type="InterPro" id="IPR001544">
    <property type="entry name" value="Aminotrans_IV"/>
</dbReference>
<feature type="domain" description="Chorismate-utilising enzyme C-terminal" evidence="1">
    <location>
        <begin position="112"/>
        <end position="367"/>
    </location>
</feature>
<dbReference type="eggNOG" id="COG0115">
    <property type="taxonomic scope" value="Bacteria"/>
</dbReference>
<accession>K6C8Z6</accession>
<dbReference type="InterPro" id="IPR043132">
    <property type="entry name" value="BCAT-like_C"/>
</dbReference>
<dbReference type="Gene3D" id="3.20.10.10">
    <property type="entry name" value="D-amino Acid Aminotransferase, subunit A, domain 2"/>
    <property type="match status" value="1"/>
</dbReference>
<dbReference type="PANTHER" id="PTHR11236:SF50">
    <property type="entry name" value="AMINODEOXYCHORISMATE SYNTHASE COMPONENT 1"/>
    <property type="match status" value="1"/>
</dbReference>
<dbReference type="Pfam" id="PF01063">
    <property type="entry name" value="Aminotran_4"/>
    <property type="match status" value="1"/>
</dbReference>
<dbReference type="SUPFAM" id="SSF56322">
    <property type="entry name" value="ADC synthase"/>
    <property type="match status" value="1"/>
</dbReference>
<dbReference type="GO" id="GO:0046820">
    <property type="term" value="F:4-amino-4-deoxychorismate synthase activity"/>
    <property type="evidence" value="ECO:0007669"/>
    <property type="project" value="TreeGrafter"/>
</dbReference>
<evidence type="ECO:0000259" key="1">
    <source>
        <dbReference type="Pfam" id="PF00425"/>
    </source>
</evidence>
<dbReference type="Proteomes" id="UP000006316">
    <property type="component" value="Unassembled WGS sequence"/>
</dbReference>
<proteinExistence type="predicted"/>
<dbReference type="eggNOG" id="COG0147">
    <property type="taxonomic scope" value="Bacteria"/>
</dbReference>
<organism evidence="2 3">
    <name type="scientific">Neobacillus bataviensis LMG 21833</name>
    <dbReference type="NCBI Taxonomy" id="1117379"/>
    <lineage>
        <taxon>Bacteria</taxon>
        <taxon>Bacillati</taxon>
        <taxon>Bacillota</taxon>
        <taxon>Bacilli</taxon>
        <taxon>Bacillales</taxon>
        <taxon>Bacillaceae</taxon>
        <taxon>Neobacillus</taxon>
    </lineage>
</organism>
<dbReference type="PATRIC" id="fig|1117379.3.peg.2623"/>
<evidence type="ECO:0000313" key="3">
    <source>
        <dbReference type="Proteomes" id="UP000006316"/>
    </source>
</evidence>
<dbReference type="EMBL" id="AJLS01000074">
    <property type="protein sequence ID" value="EKN67575.1"/>
    <property type="molecule type" value="Genomic_DNA"/>
</dbReference>
<keyword evidence="3" id="KW-1185">Reference proteome</keyword>
<dbReference type="InterPro" id="IPR005802">
    <property type="entry name" value="ADC_synth_comp_1"/>
</dbReference>
<dbReference type="GO" id="GO:0009396">
    <property type="term" value="P:folic acid-containing compound biosynthetic process"/>
    <property type="evidence" value="ECO:0007669"/>
    <property type="project" value="InterPro"/>
</dbReference>
<evidence type="ECO:0000313" key="2">
    <source>
        <dbReference type="EMBL" id="EKN67575.1"/>
    </source>
</evidence>
<dbReference type="Pfam" id="PF00425">
    <property type="entry name" value="Chorismate_bind"/>
    <property type="match status" value="1"/>
</dbReference>
<dbReference type="InterPro" id="IPR015890">
    <property type="entry name" value="Chorismate_C"/>
</dbReference>
<dbReference type="Gene3D" id="3.60.120.10">
    <property type="entry name" value="Anthranilate synthase"/>
    <property type="match status" value="1"/>
</dbReference>
<comment type="caution">
    <text evidence="2">The sequence shown here is derived from an EMBL/GenBank/DDBJ whole genome shotgun (WGS) entry which is preliminary data.</text>
</comment>
<dbReference type="InterPro" id="IPR043131">
    <property type="entry name" value="BCAT-like_N"/>
</dbReference>
<dbReference type="PANTHER" id="PTHR11236">
    <property type="entry name" value="AMINOBENZOATE/ANTHRANILATE SYNTHASE"/>
    <property type="match status" value="1"/>
</dbReference>
<gene>
    <name evidence="2" type="ORF">BABA_12625</name>
</gene>
<dbReference type="PRINTS" id="PR00095">
    <property type="entry name" value="ANTSNTHASEI"/>
</dbReference>
<protein>
    <submittedName>
        <fullName evidence="2">Para-aminobenzoate synthase component II</fullName>
    </submittedName>
</protein>
<dbReference type="InterPro" id="IPR005801">
    <property type="entry name" value="ADC_synthase"/>
</dbReference>
<reference evidence="2 3" key="1">
    <citation type="journal article" date="2012" name="Front. Microbiol.">
        <title>Redundancy and modularity in membrane-associated dissimilatory nitrate reduction in Bacillus.</title>
        <authorList>
            <person name="Heylen K."/>
            <person name="Keltjens J."/>
        </authorList>
    </citation>
    <scope>NUCLEOTIDE SEQUENCE [LARGE SCALE GENOMIC DNA]</scope>
    <source>
        <strain evidence="3">LMG 21833T</strain>
    </source>
</reference>
<dbReference type="InterPro" id="IPR019999">
    <property type="entry name" value="Anth_synth_I-like"/>
</dbReference>
<dbReference type="Gene3D" id="3.30.470.10">
    <property type="match status" value="1"/>
</dbReference>
<dbReference type="SUPFAM" id="SSF56752">
    <property type="entry name" value="D-aminoacid aminotransferase-like PLP-dependent enzymes"/>
    <property type="match status" value="1"/>
</dbReference>
<dbReference type="STRING" id="1117379.BABA_12625"/>
<dbReference type="RefSeq" id="WP_007085535.1">
    <property type="nucleotide sequence ID" value="NZ_AJLS01000074.1"/>
</dbReference>
<name>K6C8Z6_9BACI</name>
<sequence length="581" mass="65290">MNQTPILSFEFADSNGKIQPLTFQNPIRLIQAHTIEEVIPCLQLVEEAVKDGFYAGGFLSYESAPAFDSAYKVKDGNKMPFLWFGIFREPQQQPLTSTNTFSLSEWKSSVGRDEYNQSISSIKHAIESGNTYQTNYTIRLNSHFRGDDIAFFEKLKVAQASNYCAYLNTGEHSILSASPELFFHLQGDFLTTRPMKGTIQRGKTTIEDEANASWLYHSEKNRAENVMIVDLLRNDLSIIAELGTVSVPKLFEIEQYPTVHQMTSSVTAKVANQTTLVDIFKALFPCGSITGAPKVSTMGIITDLEKAPREVYCGTIGFITPEKEAIFNVPIRTVLIEHQSGQATYGVGGGITWDSTSEGEYQEILTKASFLKENKPVFQLLESMLLDKGSYFLLEEHLQRLKNSAQYFGYPCDIADVKRALDIFSKKNGNDVLKVRLLLAKNGEIITEGNPIVQPGTALKVMLANKPIDKNSPFVYHKTTNREVYTPFQLEKPAEVYDVLLWNEESEITEFTNGNVVFEIDGSLWTPPIDSGLLAGTFREVLLRNGEIHEKTVTVGDIHKSTKIWFINSVRKWLEVQLISH</sequence>